<feature type="transmembrane region" description="Helical" evidence="10">
    <location>
        <begin position="7"/>
        <end position="24"/>
    </location>
</feature>
<name>A0A381V8F5_9ZZZZ</name>
<keyword evidence="7 10" id="KW-0472">Membrane</keyword>
<keyword evidence="2" id="KW-0444">Lipid biosynthesis</keyword>
<evidence type="ECO:0000313" key="11">
    <source>
        <dbReference type="EMBL" id="SVA36659.1"/>
    </source>
</evidence>
<evidence type="ECO:0000256" key="9">
    <source>
        <dbReference type="ARBA" id="ARBA00023264"/>
    </source>
</evidence>
<proteinExistence type="inferred from homology"/>
<keyword evidence="5 10" id="KW-1133">Transmembrane helix</keyword>
<evidence type="ECO:0000256" key="10">
    <source>
        <dbReference type="SAM" id="Phobius"/>
    </source>
</evidence>
<sequence>MISIMGGLLVGFAFGSIPFGYLLVRVKTGGDVRLVGSGNIGATNVNRVLGKGAGIATLFLDAAKGAAGTFTAVNVGIVVLGTQQPVWGAAGALGTVLGHCYTPWLGLRGGKGVATLLGAFALLVPVPTAVGAGVLVVVGAIGRMMSLASLAGSVALVCTAWFRAEPSYSLVATLLAAIVIFWRHRENIGRIKRGEEAKLGKA</sequence>
<feature type="transmembrane region" description="Helical" evidence="10">
    <location>
        <begin position="113"/>
        <end position="138"/>
    </location>
</feature>
<evidence type="ECO:0000256" key="8">
    <source>
        <dbReference type="ARBA" id="ARBA00023209"/>
    </source>
</evidence>
<accession>A0A381V8F5</accession>
<keyword evidence="9" id="KW-1208">Phospholipid metabolism</keyword>
<dbReference type="GO" id="GO:0005886">
    <property type="term" value="C:plasma membrane"/>
    <property type="evidence" value="ECO:0007669"/>
    <property type="project" value="InterPro"/>
</dbReference>
<dbReference type="InterPro" id="IPR003811">
    <property type="entry name" value="G3P_acylTferase_PlsY"/>
</dbReference>
<evidence type="ECO:0000256" key="6">
    <source>
        <dbReference type="ARBA" id="ARBA00023098"/>
    </source>
</evidence>
<keyword evidence="8" id="KW-0594">Phospholipid biosynthesis</keyword>
<keyword evidence="1" id="KW-1003">Cell membrane</keyword>
<feature type="transmembrane region" description="Helical" evidence="10">
    <location>
        <begin position="168"/>
        <end position="184"/>
    </location>
</feature>
<keyword evidence="4 10" id="KW-0812">Transmembrane</keyword>
<dbReference type="HAMAP" id="MF_01043">
    <property type="entry name" value="PlsY"/>
    <property type="match status" value="1"/>
</dbReference>
<dbReference type="Pfam" id="PF02660">
    <property type="entry name" value="G3P_acyltransf"/>
    <property type="match status" value="1"/>
</dbReference>
<dbReference type="EMBL" id="UINC01008133">
    <property type="protein sequence ID" value="SVA36659.1"/>
    <property type="molecule type" value="Genomic_DNA"/>
</dbReference>
<dbReference type="SMART" id="SM01207">
    <property type="entry name" value="G3P_acyltransf"/>
    <property type="match status" value="1"/>
</dbReference>
<feature type="transmembrane region" description="Helical" evidence="10">
    <location>
        <begin position="145"/>
        <end position="162"/>
    </location>
</feature>
<keyword evidence="3" id="KW-0808">Transferase</keyword>
<evidence type="ECO:0000256" key="5">
    <source>
        <dbReference type="ARBA" id="ARBA00022989"/>
    </source>
</evidence>
<dbReference type="PANTHER" id="PTHR30309:SF0">
    <property type="entry name" value="GLYCEROL-3-PHOSPHATE ACYLTRANSFERASE-RELATED"/>
    <property type="match status" value="1"/>
</dbReference>
<dbReference type="GO" id="GO:0008654">
    <property type="term" value="P:phospholipid biosynthetic process"/>
    <property type="evidence" value="ECO:0007669"/>
    <property type="project" value="UniProtKB-KW"/>
</dbReference>
<dbReference type="AlphaFoldDB" id="A0A381V8F5"/>
<evidence type="ECO:0000256" key="2">
    <source>
        <dbReference type="ARBA" id="ARBA00022516"/>
    </source>
</evidence>
<protein>
    <submittedName>
        <fullName evidence="11">Uncharacterized protein</fullName>
    </submittedName>
</protein>
<evidence type="ECO:0000256" key="1">
    <source>
        <dbReference type="ARBA" id="ARBA00022475"/>
    </source>
</evidence>
<organism evidence="11">
    <name type="scientific">marine metagenome</name>
    <dbReference type="NCBI Taxonomy" id="408172"/>
    <lineage>
        <taxon>unclassified sequences</taxon>
        <taxon>metagenomes</taxon>
        <taxon>ecological metagenomes</taxon>
    </lineage>
</organism>
<dbReference type="GO" id="GO:0043772">
    <property type="term" value="F:acyl-phosphate glycerol-3-phosphate acyltransferase activity"/>
    <property type="evidence" value="ECO:0007669"/>
    <property type="project" value="InterPro"/>
</dbReference>
<evidence type="ECO:0000256" key="7">
    <source>
        <dbReference type="ARBA" id="ARBA00023136"/>
    </source>
</evidence>
<gene>
    <name evidence="11" type="ORF">METZ01_LOCUS89513</name>
</gene>
<evidence type="ECO:0000256" key="4">
    <source>
        <dbReference type="ARBA" id="ARBA00022692"/>
    </source>
</evidence>
<dbReference type="NCBIfam" id="TIGR00023">
    <property type="entry name" value="glycerol-3-phosphate 1-O-acyltransferase PlsY"/>
    <property type="match status" value="1"/>
</dbReference>
<reference evidence="11" key="1">
    <citation type="submission" date="2018-05" db="EMBL/GenBank/DDBJ databases">
        <authorList>
            <person name="Lanie J.A."/>
            <person name="Ng W.-L."/>
            <person name="Kazmierczak K.M."/>
            <person name="Andrzejewski T.M."/>
            <person name="Davidsen T.M."/>
            <person name="Wayne K.J."/>
            <person name="Tettelin H."/>
            <person name="Glass J.I."/>
            <person name="Rusch D."/>
            <person name="Podicherti R."/>
            <person name="Tsui H.-C.T."/>
            <person name="Winkler M.E."/>
        </authorList>
    </citation>
    <scope>NUCLEOTIDE SEQUENCE</scope>
</reference>
<evidence type="ECO:0000256" key="3">
    <source>
        <dbReference type="ARBA" id="ARBA00022679"/>
    </source>
</evidence>
<dbReference type="PANTHER" id="PTHR30309">
    <property type="entry name" value="INNER MEMBRANE PROTEIN YGIH"/>
    <property type="match status" value="1"/>
</dbReference>
<keyword evidence="6" id="KW-0443">Lipid metabolism</keyword>